<dbReference type="Proteomes" id="UP000241890">
    <property type="component" value="Unassembled WGS sequence"/>
</dbReference>
<dbReference type="OrthoDB" id="565904at2759"/>
<gene>
    <name evidence="2" type="ORF">FCC1311_089322</name>
</gene>
<dbReference type="EMBL" id="BEYU01000128">
    <property type="protein sequence ID" value="GBG32707.1"/>
    <property type="molecule type" value="Genomic_DNA"/>
</dbReference>
<feature type="compositionally biased region" description="Low complexity" evidence="1">
    <location>
        <begin position="150"/>
        <end position="162"/>
    </location>
</feature>
<reference evidence="2 3" key="1">
    <citation type="submission" date="2017-12" db="EMBL/GenBank/DDBJ databases">
        <title>Sequencing, de novo assembly and annotation of complete genome of a new Thraustochytrid species, strain FCC1311.</title>
        <authorList>
            <person name="Sedici K."/>
            <person name="Godart F."/>
            <person name="Aiese Cigliano R."/>
            <person name="Sanseverino W."/>
            <person name="Barakat M."/>
            <person name="Ortet P."/>
            <person name="Marechal E."/>
            <person name="Cagnac O."/>
            <person name="Amato A."/>
        </authorList>
    </citation>
    <scope>NUCLEOTIDE SEQUENCE [LARGE SCALE GENOMIC DNA]</scope>
</reference>
<proteinExistence type="predicted"/>
<dbReference type="InterPro" id="IPR012674">
    <property type="entry name" value="Calycin"/>
</dbReference>
<name>A0A2R5GPB3_9STRA</name>
<feature type="region of interest" description="Disordered" evidence="1">
    <location>
        <begin position="124"/>
        <end position="182"/>
    </location>
</feature>
<dbReference type="AlphaFoldDB" id="A0A2R5GPB3"/>
<evidence type="ECO:0000313" key="3">
    <source>
        <dbReference type="Proteomes" id="UP000241890"/>
    </source>
</evidence>
<evidence type="ECO:0000256" key="1">
    <source>
        <dbReference type="SAM" id="MobiDB-lite"/>
    </source>
</evidence>
<evidence type="ECO:0000313" key="2">
    <source>
        <dbReference type="EMBL" id="GBG32707.1"/>
    </source>
</evidence>
<dbReference type="SUPFAM" id="SSF50814">
    <property type="entry name" value="Lipocalins"/>
    <property type="match status" value="1"/>
</dbReference>
<dbReference type="Gene3D" id="2.40.128.20">
    <property type="match status" value="1"/>
</dbReference>
<feature type="region of interest" description="Disordered" evidence="1">
    <location>
        <begin position="14"/>
        <end position="37"/>
    </location>
</feature>
<dbReference type="InParanoid" id="A0A2R5GPB3"/>
<sequence length="427" mass="47378">MSKSLLGFSLTAPAMASRQAPSDAPYLSESEDQGEIEGEIEYEEEFEAWDSAPRRPAPRKFPLSSWQRQGILVVIALLGALYQVRKASSIFESQDEEAARQLELAGSHLGRLADADLQFFIGQAWHPPQDSPAKTAKKADLERENETEPQTELQNQNQNQEQVQEHGEEEDEKNGERPEMMKSSLSAAIVAAVLASTGPASGVAVETQTSMLRTGEKRSMLWGWWGDDDDDVECPSVPPVDDFDLDTWTAQSWYIHAQQETAYQESEFFYCVVATYETQDNYVEVLNYATNANQSEIQQSGGNFFSNLCARQLETGSGDLEVAPCFLRYLGWVGAGPYTVILKADDYSWAVVSGGQPTEVEQTDPVLCTTKTDTTNGSGLWIFTRSQTRDDDLVEDIKSQLEDMGVYTGLLQDVSQEGCTYEGTTLK</sequence>
<feature type="compositionally biased region" description="Basic and acidic residues" evidence="1">
    <location>
        <begin position="137"/>
        <end position="146"/>
    </location>
</feature>
<comment type="caution">
    <text evidence="2">The sequence shown here is derived from an EMBL/GenBank/DDBJ whole genome shotgun (WGS) entry which is preliminary data.</text>
</comment>
<organism evidence="2 3">
    <name type="scientific">Hondaea fermentalgiana</name>
    <dbReference type="NCBI Taxonomy" id="2315210"/>
    <lineage>
        <taxon>Eukaryota</taxon>
        <taxon>Sar</taxon>
        <taxon>Stramenopiles</taxon>
        <taxon>Bigyra</taxon>
        <taxon>Labyrinthulomycetes</taxon>
        <taxon>Thraustochytrida</taxon>
        <taxon>Thraustochytriidae</taxon>
        <taxon>Hondaea</taxon>
    </lineage>
</organism>
<accession>A0A2R5GPB3</accession>
<protein>
    <submittedName>
        <fullName evidence="2">Uncharacterized protein</fullName>
    </submittedName>
</protein>
<keyword evidence="3" id="KW-1185">Reference proteome</keyword>